<dbReference type="GeneID" id="90039298"/>
<dbReference type="PANTHER" id="PTHR47934:SF6">
    <property type="entry name" value="MITOCHONDRIAL GROUP I INTRON SPLICING FACTOR CCM1-RELATED"/>
    <property type="match status" value="1"/>
</dbReference>
<feature type="compositionally biased region" description="Polar residues" evidence="1">
    <location>
        <begin position="264"/>
        <end position="284"/>
    </location>
</feature>
<protein>
    <recommendedName>
        <fullName evidence="4">Pentatricopeptide repeat protein</fullName>
    </recommendedName>
</protein>
<feature type="region of interest" description="Disordered" evidence="1">
    <location>
        <begin position="103"/>
        <end position="128"/>
    </location>
</feature>
<feature type="region of interest" description="Disordered" evidence="1">
    <location>
        <begin position="164"/>
        <end position="219"/>
    </location>
</feature>
<feature type="compositionally biased region" description="Low complexity" evidence="1">
    <location>
        <begin position="252"/>
        <end position="263"/>
    </location>
</feature>
<comment type="caution">
    <text evidence="2">The sequence shown here is derived from an EMBL/GenBank/DDBJ whole genome shotgun (WGS) entry which is preliminary data.</text>
</comment>
<gene>
    <name evidence="2" type="ORF">BZA70DRAFT_285746</name>
</gene>
<evidence type="ECO:0000313" key="3">
    <source>
        <dbReference type="Proteomes" id="UP001498771"/>
    </source>
</evidence>
<keyword evidence="3" id="KW-1185">Reference proteome</keyword>
<accession>A0ABR1EYL3</accession>
<dbReference type="InterPro" id="IPR051114">
    <property type="entry name" value="Mito_RNA_Proc_CCM1"/>
</dbReference>
<reference evidence="2 3" key="1">
    <citation type="submission" date="2024-03" db="EMBL/GenBank/DDBJ databases">
        <title>Genome-scale model development and genomic sequencing of the oleaginous clade Lipomyces.</title>
        <authorList>
            <consortium name="Lawrence Berkeley National Laboratory"/>
            <person name="Czajka J.J."/>
            <person name="Han Y."/>
            <person name="Kim J."/>
            <person name="Mondo S.J."/>
            <person name="Hofstad B.A."/>
            <person name="Robles A."/>
            <person name="Haridas S."/>
            <person name="Riley R."/>
            <person name="LaButti K."/>
            <person name="Pangilinan J."/>
            <person name="Andreopoulos W."/>
            <person name="Lipzen A."/>
            <person name="Yan J."/>
            <person name="Wang M."/>
            <person name="Ng V."/>
            <person name="Grigoriev I.V."/>
            <person name="Spatafora J.W."/>
            <person name="Magnuson J.K."/>
            <person name="Baker S.E."/>
            <person name="Pomraning K.R."/>
        </authorList>
    </citation>
    <scope>NUCLEOTIDE SEQUENCE [LARGE SCALE GENOMIC DNA]</scope>
    <source>
        <strain evidence="2 3">Phaff 52-87</strain>
    </source>
</reference>
<evidence type="ECO:0000256" key="1">
    <source>
        <dbReference type="SAM" id="MobiDB-lite"/>
    </source>
</evidence>
<feature type="compositionally biased region" description="Basic and acidic residues" evidence="1">
    <location>
        <begin position="164"/>
        <end position="213"/>
    </location>
</feature>
<sequence length="777" mass="88911">MLRWTLATAARRRQHAAGVFSKRWRGTSPSGGASNSKGDDEILDERDELGQHSSLNMLDSDHDSPDASYLWKREEPALSRWIEPDAAVRGKEHIGNLIQETLLSSKPTTKPDVATRDPDLSSSLQVDDIRVTESRKDAEWSPLGYANEESQDVQFEDEDLLDDHFDHDDFDLDMPRGDKQSNESSIQHDSKDPSARVGSDKKGDIEDASETKSGDPAMKAESTFQSFIKKENLRLVKMHTKDLFSLLPYPRSTSTTGSETTSTYNQRQTKDNNTQSTEPITSPRRSILGRLVSDQTDEHINIIRGLENSPAFAAIVQIDSCQDIHQLLQLYRRNEPSTETDSVWTIDPDAITYAFMRRFTELGSLRSVIMVWMRVHKIGLLDHPSIYTWNAFLYAYSIHRIWRIKRNEAESPTLTEEARIKRLRTADAIIRILKMMLQHRRVDTSSFEIAVEAFSRLGRADLIEGSVSRIRSGRVKVYDDGESSRFFPKQSLYDKVLRAYTKLGEYDRAHHFFYECLADPFYGHDAVMYDVMAAHYVRDLRDLGSASSVILLMEEQGIAKSVKTYTVLIGMAYLKTISECTSVPEQMESSPPVDLETRRKAQREMRKILDQMTLGKIFLTQSVCNTILAGLMDLEKDTTLAEDFLEMIRQKRTSQQLADQGMFRLLEAYIKQGAVQRALSVYRKLPPTKLKLYVNLLDDLIRLLLKEEDIRGALDVFFEIMENRTVDDQPDSKMATGLIRDGRRFPGFEDDVKRVIEIQSERRKALNMKEELEQGEI</sequence>
<evidence type="ECO:0000313" key="2">
    <source>
        <dbReference type="EMBL" id="KAK7202689.1"/>
    </source>
</evidence>
<dbReference type="RefSeq" id="XP_064765722.1">
    <property type="nucleotide sequence ID" value="XM_064913786.1"/>
</dbReference>
<dbReference type="InterPro" id="IPR011990">
    <property type="entry name" value="TPR-like_helical_dom_sf"/>
</dbReference>
<proteinExistence type="predicted"/>
<feature type="region of interest" description="Disordered" evidence="1">
    <location>
        <begin position="247"/>
        <end position="286"/>
    </location>
</feature>
<feature type="region of interest" description="Disordered" evidence="1">
    <location>
        <begin position="1"/>
        <end position="68"/>
    </location>
</feature>
<feature type="compositionally biased region" description="Basic and acidic residues" evidence="1">
    <location>
        <begin position="59"/>
        <end position="68"/>
    </location>
</feature>
<dbReference type="Proteomes" id="UP001498771">
    <property type="component" value="Unassembled WGS sequence"/>
</dbReference>
<evidence type="ECO:0008006" key="4">
    <source>
        <dbReference type="Google" id="ProtNLM"/>
    </source>
</evidence>
<organism evidence="2 3">
    <name type="scientific">Myxozyma melibiosi</name>
    <dbReference type="NCBI Taxonomy" id="54550"/>
    <lineage>
        <taxon>Eukaryota</taxon>
        <taxon>Fungi</taxon>
        <taxon>Dikarya</taxon>
        <taxon>Ascomycota</taxon>
        <taxon>Saccharomycotina</taxon>
        <taxon>Lipomycetes</taxon>
        <taxon>Lipomycetales</taxon>
        <taxon>Lipomycetaceae</taxon>
        <taxon>Myxozyma</taxon>
    </lineage>
</organism>
<dbReference type="Gene3D" id="1.25.40.10">
    <property type="entry name" value="Tetratricopeptide repeat domain"/>
    <property type="match status" value="2"/>
</dbReference>
<name>A0ABR1EYL3_9ASCO</name>
<feature type="compositionally biased region" description="Polar residues" evidence="1">
    <location>
        <begin position="27"/>
        <end position="36"/>
    </location>
</feature>
<dbReference type="PANTHER" id="PTHR47934">
    <property type="entry name" value="PENTATRICOPEPTIDE REPEAT-CONTAINING PROTEIN PET309, MITOCHONDRIAL"/>
    <property type="match status" value="1"/>
</dbReference>
<dbReference type="EMBL" id="JBBJBU010000016">
    <property type="protein sequence ID" value="KAK7202689.1"/>
    <property type="molecule type" value="Genomic_DNA"/>
</dbReference>